<organism evidence="5 6">
    <name type="scientific">Phenylobacterium zucineum (strain HLK1)</name>
    <dbReference type="NCBI Taxonomy" id="450851"/>
    <lineage>
        <taxon>Bacteria</taxon>
        <taxon>Pseudomonadati</taxon>
        <taxon>Pseudomonadota</taxon>
        <taxon>Alphaproteobacteria</taxon>
        <taxon>Caulobacterales</taxon>
        <taxon>Caulobacteraceae</taxon>
        <taxon>Phenylobacterium</taxon>
    </lineage>
</organism>
<dbReference type="HOGENOM" id="CLU_025379_0_0_5"/>
<feature type="transmembrane region" description="Helical" evidence="4">
    <location>
        <begin position="122"/>
        <end position="143"/>
    </location>
</feature>
<dbReference type="Gene3D" id="1.20.1250.20">
    <property type="entry name" value="MFS general substrate transporter like domains"/>
    <property type="match status" value="2"/>
</dbReference>
<dbReference type="PANTHER" id="PTHR23526">
    <property type="entry name" value="INTEGRAL MEMBRANE TRANSPORT PROTEIN-RELATED"/>
    <property type="match status" value="1"/>
</dbReference>
<dbReference type="OrthoDB" id="9772882at2"/>
<feature type="transmembrane region" description="Helical" evidence="4">
    <location>
        <begin position="339"/>
        <end position="360"/>
    </location>
</feature>
<dbReference type="GO" id="GO:0022857">
    <property type="term" value="F:transmembrane transporter activity"/>
    <property type="evidence" value="ECO:0007669"/>
    <property type="project" value="InterPro"/>
</dbReference>
<dbReference type="EMBL" id="CP000747">
    <property type="protein sequence ID" value="ACG78677.1"/>
    <property type="molecule type" value="Genomic_DNA"/>
</dbReference>
<name>B4RFA7_PHEZH</name>
<sequence length="548" mass="60392">MRLLSHVKNIVSRRREGRNQPARRWFEWLSPRTIDAVSGFLAPQPHVDERALDRGLRDLMWDATFATVVGALNSGVVLVAFALWLGAPNTVIGLLAAIPLWTQILQAPAVSLVERLRARRRISIVALTIARITLPLFAILPLIPDRRLALMLLIVLEIVHTAFNAICACSWNSWIRDLVPEDRLGRFFARRTIFATAVGMACSLLAGFALQSQQTASGGGDGVVFTLLYSAGFLAAVISTWRLARVPEPLMPPPQPKQTLWTLLKAPLKDPNFRTLIRFMASWQFAVNSATPFFTVYFVQQLGLGMGWVMTFSVVSQAANLLVLRTWGQLSDRFSNKSVLNVAAPAFLLCIAAMVFASEIDGRLELIVYLSVLHAFMGMASAGVNLATGAVAMKLAPRNGATAYIAANSLIASAAAGLAPILGGLSADFYAARELSFQVLWRDPGGVSEFFALRITHWDFFFLISATIGLYAMHRLSFLVEEGTVRRRVVVREIVGETRRGMIRNLSPVKGLRPVFPAAALIDLHARYRQQKRAARARDYREGLKAAD</sequence>
<evidence type="ECO:0000313" key="6">
    <source>
        <dbReference type="Proteomes" id="UP000001868"/>
    </source>
</evidence>
<evidence type="ECO:0000256" key="2">
    <source>
        <dbReference type="ARBA" id="ARBA00022989"/>
    </source>
</evidence>
<dbReference type="AlphaFoldDB" id="B4RFA7"/>
<evidence type="ECO:0000256" key="1">
    <source>
        <dbReference type="ARBA" id="ARBA00022692"/>
    </source>
</evidence>
<accession>B4RFA7</accession>
<dbReference type="InterPro" id="IPR052528">
    <property type="entry name" value="Sugar_transport-like"/>
</dbReference>
<gene>
    <name evidence="5" type="ordered locus">PHZ_c2267</name>
</gene>
<feature type="transmembrane region" description="Helical" evidence="4">
    <location>
        <begin position="305"/>
        <end position="327"/>
    </location>
</feature>
<keyword evidence="3 4" id="KW-0472">Membrane</keyword>
<dbReference type="KEGG" id="pzu:PHZ_c2267"/>
<dbReference type="eggNOG" id="COG2270">
    <property type="taxonomic scope" value="Bacteria"/>
</dbReference>
<dbReference type="InterPro" id="IPR011701">
    <property type="entry name" value="MFS"/>
</dbReference>
<feature type="transmembrane region" description="Helical" evidence="4">
    <location>
        <begin position="222"/>
        <end position="244"/>
    </location>
</feature>
<dbReference type="SUPFAM" id="SSF103473">
    <property type="entry name" value="MFS general substrate transporter"/>
    <property type="match status" value="1"/>
</dbReference>
<feature type="transmembrane region" description="Helical" evidence="4">
    <location>
        <begin position="192"/>
        <end position="210"/>
    </location>
</feature>
<evidence type="ECO:0000256" key="4">
    <source>
        <dbReference type="SAM" id="Phobius"/>
    </source>
</evidence>
<feature type="transmembrane region" description="Helical" evidence="4">
    <location>
        <begin position="279"/>
        <end position="299"/>
    </location>
</feature>
<keyword evidence="2 4" id="KW-1133">Transmembrane helix</keyword>
<feature type="transmembrane region" description="Helical" evidence="4">
    <location>
        <begin position="59"/>
        <end position="85"/>
    </location>
</feature>
<feature type="transmembrane region" description="Helical" evidence="4">
    <location>
        <begin position="366"/>
        <end position="393"/>
    </location>
</feature>
<evidence type="ECO:0000256" key="3">
    <source>
        <dbReference type="ARBA" id="ARBA00023136"/>
    </source>
</evidence>
<keyword evidence="1 4" id="KW-0812">Transmembrane</keyword>
<reference evidence="5 6" key="1">
    <citation type="journal article" date="2008" name="BMC Genomics">
        <title>Complete genome of Phenylobacterium zucineum - a novel facultative intracellular bacterium isolated from human erythroleukemia cell line K562.</title>
        <authorList>
            <person name="Luo Y."/>
            <person name="Xu X."/>
            <person name="Ding Z."/>
            <person name="Liu Z."/>
            <person name="Zhang B."/>
            <person name="Yan Z."/>
            <person name="Sun J."/>
            <person name="Hu S."/>
            <person name="Hu X."/>
        </authorList>
    </citation>
    <scope>NUCLEOTIDE SEQUENCE [LARGE SCALE GENOMIC DNA]</scope>
    <source>
        <strain evidence="5 6">HLK1</strain>
    </source>
</reference>
<proteinExistence type="predicted"/>
<dbReference type="STRING" id="450851.PHZ_c2267"/>
<feature type="transmembrane region" description="Helical" evidence="4">
    <location>
        <begin position="451"/>
        <end position="472"/>
    </location>
</feature>
<evidence type="ECO:0000313" key="5">
    <source>
        <dbReference type="EMBL" id="ACG78677.1"/>
    </source>
</evidence>
<feature type="transmembrane region" description="Helical" evidence="4">
    <location>
        <begin position="149"/>
        <end position="171"/>
    </location>
</feature>
<keyword evidence="6" id="KW-1185">Reference proteome</keyword>
<dbReference type="Pfam" id="PF07690">
    <property type="entry name" value="MFS_1"/>
    <property type="match status" value="1"/>
</dbReference>
<feature type="transmembrane region" description="Helical" evidence="4">
    <location>
        <begin position="405"/>
        <end position="431"/>
    </location>
</feature>
<feature type="transmembrane region" description="Helical" evidence="4">
    <location>
        <begin position="91"/>
        <end position="110"/>
    </location>
</feature>
<dbReference type="Proteomes" id="UP000001868">
    <property type="component" value="Chromosome"/>
</dbReference>
<protein>
    <submittedName>
        <fullName evidence="5">Permease of the major facilitator superfamily</fullName>
    </submittedName>
</protein>
<dbReference type="PANTHER" id="PTHR23526:SF2">
    <property type="entry name" value="MAJOR FACILITATOR SUPERFAMILY (MFS) PROFILE DOMAIN-CONTAINING PROTEIN"/>
    <property type="match status" value="1"/>
</dbReference>
<dbReference type="InterPro" id="IPR036259">
    <property type="entry name" value="MFS_trans_sf"/>
</dbReference>